<feature type="non-terminal residue" evidence="3">
    <location>
        <position position="1"/>
    </location>
</feature>
<evidence type="ECO:0000313" key="4">
    <source>
        <dbReference type="Proteomes" id="UP000676336"/>
    </source>
</evidence>
<dbReference type="EMBL" id="CAJOBI010274484">
    <property type="protein sequence ID" value="CAF5142209.1"/>
    <property type="molecule type" value="Genomic_DNA"/>
</dbReference>
<protein>
    <recommendedName>
        <fullName evidence="2">PiggyBac transposable element-derived protein domain-containing protein</fullName>
    </recommendedName>
</protein>
<dbReference type="Pfam" id="PF13843">
    <property type="entry name" value="DDE_Tnp_1_7"/>
    <property type="match status" value="2"/>
</dbReference>
<feature type="region of interest" description="Disordered" evidence="1">
    <location>
        <begin position="1"/>
        <end position="29"/>
    </location>
</feature>
<comment type="caution">
    <text evidence="3">The sequence shown here is derived from an EMBL/GenBank/DDBJ whole genome shotgun (WGS) entry which is preliminary data.</text>
</comment>
<sequence length="304" mass="34896">MTAKSFSKKATAVPNDFSEEEVDSSESEDEVIPAANFAGTFSPPPVHMEFEPIDYFYSMFGKESITLLTEQSNMYSVQTNPNKPARISEVEMAQFIGVLIMSGIYCFPDQRFFWMNTTRVESISSTMSRDRFLEIRKYLHVIDNSNQLDRNDPDYDRAHKVRPLLNIVKNNFRKIEKEEKLSVDEQIIPFKGRTVGESGICYDFLFYVGKSDFDTQEPGFCTRVVLELCETVPRSIMHKRFFDNYFTTIKLQVELKKLGIYSVGTVRANRLPGLIMKDEKDLSKEGRGSMDHRVAEVDGVQLCA</sequence>
<accession>A0A8S3FXR2</accession>
<reference evidence="3" key="1">
    <citation type="submission" date="2021-02" db="EMBL/GenBank/DDBJ databases">
        <authorList>
            <person name="Nowell W R."/>
        </authorList>
    </citation>
    <scope>NUCLEOTIDE SEQUENCE</scope>
</reference>
<feature type="domain" description="PiggyBac transposable element-derived protein" evidence="2">
    <location>
        <begin position="52"/>
        <end position="194"/>
    </location>
</feature>
<evidence type="ECO:0000256" key="1">
    <source>
        <dbReference type="SAM" id="MobiDB-lite"/>
    </source>
</evidence>
<evidence type="ECO:0000313" key="3">
    <source>
        <dbReference type="EMBL" id="CAF5142209.1"/>
    </source>
</evidence>
<evidence type="ECO:0000259" key="2">
    <source>
        <dbReference type="Pfam" id="PF13843"/>
    </source>
</evidence>
<dbReference type="Proteomes" id="UP000676336">
    <property type="component" value="Unassembled WGS sequence"/>
</dbReference>
<dbReference type="PANTHER" id="PTHR47272:SF1">
    <property type="entry name" value="PIGGYBAC TRANSPOSABLE ELEMENT-DERIVED PROTEIN 3-LIKE"/>
    <property type="match status" value="1"/>
</dbReference>
<proteinExistence type="predicted"/>
<dbReference type="AlphaFoldDB" id="A0A8S3FXR2"/>
<organism evidence="3 4">
    <name type="scientific">Rotaria magnacalcarata</name>
    <dbReference type="NCBI Taxonomy" id="392030"/>
    <lineage>
        <taxon>Eukaryota</taxon>
        <taxon>Metazoa</taxon>
        <taxon>Spiralia</taxon>
        <taxon>Gnathifera</taxon>
        <taxon>Rotifera</taxon>
        <taxon>Eurotatoria</taxon>
        <taxon>Bdelloidea</taxon>
        <taxon>Philodinida</taxon>
        <taxon>Philodinidae</taxon>
        <taxon>Rotaria</taxon>
    </lineage>
</organism>
<gene>
    <name evidence="3" type="ORF">SMN809_LOCUS63460</name>
</gene>
<name>A0A8S3FXR2_9BILA</name>
<dbReference type="PANTHER" id="PTHR47272">
    <property type="entry name" value="DDE_TNP_1_7 DOMAIN-CONTAINING PROTEIN"/>
    <property type="match status" value="1"/>
</dbReference>
<feature type="compositionally biased region" description="Acidic residues" evidence="1">
    <location>
        <begin position="17"/>
        <end position="29"/>
    </location>
</feature>
<feature type="domain" description="PiggyBac transposable element-derived protein" evidence="2">
    <location>
        <begin position="198"/>
        <end position="272"/>
    </location>
</feature>
<dbReference type="InterPro" id="IPR029526">
    <property type="entry name" value="PGBD"/>
</dbReference>